<reference evidence="1 2" key="1">
    <citation type="journal article" date="2016" name="Proc. Natl. Acad. Sci. U.S.A.">
        <title>Comparative genomics of biotechnologically important yeasts.</title>
        <authorList>
            <person name="Riley R."/>
            <person name="Haridas S."/>
            <person name="Wolfe K.H."/>
            <person name="Lopes M.R."/>
            <person name="Hittinger C.T."/>
            <person name="Goeker M."/>
            <person name="Salamov A.A."/>
            <person name="Wisecaver J.H."/>
            <person name="Long T.M."/>
            <person name="Calvey C.H."/>
            <person name="Aerts A.L."/>
            <person name="Barry K.W."/>
            <person name="Choi C."/>
            <person name="Clum A."/>
            <person name="Coughlan A.Y."/>
            <person name="Deshpande S."/>
            <person name="Douglass A.P."/>
            <person name="Hanson S.J."/>
            <person name="Klenk H.-P."/>
            <person name="LaButti K.M."/>
            <person name="Lapidus A."/>
            <person name="Lindquist E.A."/>
            <person name="Lipzen A.M."/>
            <person name="Meier-Kolthoff J.P."/>
            <person name="Ohm R.A."/>
            <person name="Otillar R.P."/>
            <person name="Pangilinan J.L."/>
            <person name="Peng Y."/>
            <person name="Rokas A."/>
            <person name="Rosa C.A."/>
            <person name="Scheuner C."/>
            <person name="Sibirny A.A."/>
            <person name="Slot J.C."/>
            <person name="Stielow J.B."/>
            <person name="Sun H."/>
            <person name="Kurtzman C.P."/>
            <person name="Blackwell M."/>
            <person name="Grigoriev I.V."/>
            <person name="Jeffries T.W."/>
        </authorList>
    </citation>
    <scope>NUCLEOTIDE SEQUENCE [LARGE SCALE GENOMIC DNA]</scope>
    <source>
        <strain evidence="1 2">NRRL Y-2026</strain>
    </source>
</reference>
<dbReference type="Proteomes" id="UP000094455">
    <property type="component" value="Unassembled WGS sequence"/>
</dbReference>
<evidence type="ECO:0000313" key="1">
    <source>
        <dbReference type="EMBL" id="ODQ45061.1"/>
    </source>
</evidence>
<dbReference type="AlphaFoldDB" id="A0A1E3NG02"/>
<sequence>MVWPRLSNCPPSPLLRLSIITNHGEGKPILRSCDIHARKERGRVGAEEKQVDRCHLGFAYVSSVRRLVLLTYAAPTASDGNCSLA</sequence>
<dbReference type="GeneID" id="30177937"/>
<keyword evidence="2" id="KW-1185">Reference proteome</keyword>
<organism evidence="1 2">
    <name type="scientific">Pichia membranifaciens NRRL Y-2026</name>
    <dbReference type="NCBI Taxonomy" id="763406"/>
    <lineage>
        <taxon>Eukaryota</taxon>
        <taxon>Fungi</taxon>
        <taxon>Dikarya</taxon>
        <taxon>Ascomycota</taxon>
        <taxon>Saccharomycotina</taxon>
        <taxon>Pichiomycetes</taxon>
        <taxon>Pichiales</taxon>
        <taxon>Pichiaceae</taxon>
        <taxon>Pichia</taxon>
    </lineage>
</organism>
<proteinExistence type="predicted"/>
<protein>
    <submittedName>
        <fullName evidence="1">Uncharacterized protein</fullName>
    </submittedName>
</protein>
<dbReference type="RefSeq" id="XP_019016174.1">
    <property type="nucleotide sequence ID" value="XM_019161250.1"/>
</dbReference>
<dbReference type="EMBL" id="KV454005">
    <property type="protein sequence ID" value="ODQ45061.1"/>
    <property type="molecule type" value="Genomic_DNA"/>
</dbReference>
<name>A0A1E3NG02_9ASCO</name>
<gene>
    <name evidence="1" type="ORF">PICMEDRAFT_165460</name>
</gene>
<evidence type="ECO:0000313" key="2">
    <source>
        <dbReference type="Proteomes" id="UP000094455"/>
    </source>
</evidence>
<accession>A0A1E3NG02</accession>